<proteinExistence type="predicted"/>
<accession>A0A8H3W4W5</accession>
<protein>
    <submittedName>
        <fullName evidence="1">Uncharacterized protein</fullName>
    </submittedName>
</protein>
<sequence>MIPVPPRAALLLWTCPPVPGIQRRRTGLDGNHSPLFARSKSRLSAMAVCIPGHSTAHPESSSTITITTSSQFAPGGLAIRLQISDAQTGTDGLGTGYTAYNAGFLIFCSLHSTTAHATYIQQLLYINSQPPRPHHSRLCLAAVWATFGTRLLSRIACG</sequence>
<dbReference type="Proteomes" id="UP000434172">
    <property type="component" value="Unassembled WGS sequence"/>
</dbReference>
<reference evidence="1 2" key="1">
    <citation type="submission" date="2019-12" db="EMBL/GenBank/DDBJ databases">
        <title>A genome sequence resource for the geographically widespread anthracnose pathogen Colletotrichum asianum.</title>
        <authorList>
            <person name="Meng Y."/>
        </authorList>
    </citation>
    <scope>NUCLEOTIDE SEQUENCE [LARGE SCALE GENOMIC DNA]</scope>
    <source>
        <strain evidence="1 2">ICMP 18580</strain>
    </source>
</reference>
<comment type="caution">
    <text evidence="1">The sequence shown here is derived from an EMBL/GenBank/DDBJ whole genome shotgun (WGS) entry which is preliminary data.</text>
</comment>
<organism evidence="1 2">
    <name type="scientific">Colletotrichum asianum</name>
    <dbReference type="NCBI Taxonomy" id="702518"/>
    <lineage>
        <taxon>Eukaryota</taxon>
        <taxon>Fungi</taxon>
        <taxon>Dikarya</taxon>
        <taxon>Ascomycota</taxon>
        <taxon>Pezizomycotina</taxon>
        <taxon>Sordariomycetes</taxon>
        <taxon>Hypocreomycetidae</taxon>
        <taxon>Glomerellales</taxon>
        <taxon>Glomerellaceae</taxon>
        <taxon>Colletotrichum</taxon>
        <taxon>Colletotrichum gloeosporioides species complex</taxon>
    </lineage>
</organism>
<keyword evidence="2" id="KW-1185">Reference proteome</keyword>
<dbReference type="AlphaFoldDB" id="A0A8H3W4W5"/>
<evidence type="ECO:0000313" key="2">
    <source>
        <dbReference type="Proteomes" id="UP000434172"/>
    </source>
</evidence>
<gene>
    <name evidence="1" type="ORF">GQ607_012678</name>
</gene>
<evidence type="ECO:0000313" key="1">
    <source>
        <dbReference type="EMBL" id="KAF0320084.1"/>
    </source>
</evidence>
<dbReference type="EMBL" id="WOWK01000087">
    <property type="protein sequence ID" value="KAF0320084.1"/>
    <property type="molecule type" value="Genomic_DNA"/>
</dbReference>
<name>A0A8H3W4W5_9PEZI</name>